<accession>A0A0S4M605</accession>
<protein>
    <submittedName>
        <fullName evidence="1">Uncharacterized protein</fullName>
    </submittedName>
</protein>
<dbReference type="Proteomes" id="UP000198651">
    <property type="component" value="Chromosome I"/>
</dbReference>
<sequence length="72" mass="7919">MFINSKCLTDGCNFVEICDNEVEVSDECLSVVYVGEKNKVSSSVLSLAKFRIFNNLTFLLTVLSMAGFSQGL</sequence>
<keyword evidence="2" id="KW-1185">Reference proteome</keyword>
<dbReference type="AlphaFoldDB" id="A0A0S4M605"/>
<organism evidence="1 2">
    <name type="scientific">Candidatus Ichthyocystis hellenicum</name>
    <dbReference type="NCBI Taxonomy" id="1561003"/>
    <lineage>
        <taxon>Bacteria</taxon>
        <taxon>Pseudomonadati</taxon>
        <taxon>Pseudomonadota</taxon>
        <taxon>Betaproteobacteria</taxon>
        <taxon>Burkholderiales</taxon>
        <taxon>Candidatus Ichthyocystis</taxon>
    </lineage>
</organism>
<evidence type="ECO:0000313" key="2">
    <source>
        <dbReference type="Proteomes" id="UP000198651"/>
    </source>
</evidence>
<gene>
    <name evidence="1" type="ORF">Ark11_1560</name>
</gene>
<proteinExistence type="predicted"/>
<feature type="non-terminal residue" evidence="1">
    <location>
        <position position="72"/>
    </location>
</feature>
<name>A0A0S4M605_9BURK</name>
<reference evidence="2" key="1">
    <citation type="submission" date="2015-11" db="EMBL/GenBank/DDBJ databases">
        <authorList>
            <person name="Seth-Smith H.M.B."/>
        </authorList>
    </citation>
    <scope>NUCLEOTIDE SEQUENCE [LARGE SCALE GENOMIC DNA]</scope>
    <source>
        <strain evidence="2">2013Ark11</strain>
    </source>
</reference>
<evidence type="ECO:0000313" key="1">
    <source>
        <dbReference type="EMBL" id="CUT18354.1"/>
    </source>
</evidence>
<dbReference type="EMBL" id="LN906597">
    <property type="protein sequence ID" value="CUT18354.1"/>
    <property type="molecule type" value="Genomic_DNA"/>
</dbReference>